<keyword evidence="1" id="KW-0472">Membrane</keyword>
<gene>
    <name evidence="2" type="ORF">ERS852471_01286</name>
</gene>
<dbReference type="AlphaFoldDB" id="A0A174DXW0"/>
<organism evidence="2 3">
    <name type="scientific">Clostridium disporicum</name>
    <dbReference type="NCBI Taxonomy" id="84024"/>
    <lineage>
        <taxon>Bacteria</taxon>
        <taxon>Bacillati</taxon>
        <taxon>Bacillota</taxon>
        <taxon>Clostridia</taxon>
        <taxon>Eubacteriales</taxon>
        <taxon>Clostridiaceae</taxon>
        <taxon>Clostridium</taxon>
    </lineage>
</organism>
<proteinExistence type="predicted"/>
<accession>A0A174DXW0</accession>
<evidence type="ECO:0000313" key="3">
    <source>
        <dbReference type="Proteomes" id="UP000095594"/>
    </source>
</evidence>
<dbReference type="EMBL" id="CYZX01000007">
    <property type="protein sequence ID" value="CUO29026.1"/>
    <property type="molecule type" value="Genomic_DNA"/>
</dbReference>
<dbReference type="OrthoDB" id="2082016at2"/>
<name>A0A174DXW0_9CLOT</name>
<evidence type="ECO:0000313" key="2">
    <source>
        <dbReference type="EMBL" id="CUO29026.1"/>
    </source>
</evidence>
<reference evidence="2 3" key="1">
    <citation type="submission" date="2015-09" db="EMBL/GenBank/DDBJ databases">
        <authorList>
            <consortium name="Pathogen Informatics"/>
        </authorList>
    </citation>
    <scope>NUCLEOTIDE SEQUENCE [LARGE SCALE GENOMIC DNA]</scope>
    <source>
        <strain evidence="2 3">2789STDY5834856</strain>
    </source>
</reference>
<feature type="transmembrane region" description="Helical" evidence="1">
    <location>
        <begin position="18"/>
        <end position="38"/>
    </location>
</feature>
<protein>
    <recommendedName>
        <fullName evidence="4">Bypass of forespore C C-terminal domain-containing protein</fullName>
    </recommendedName>
</protein>
<dbReference type="Proteomes" id="UP000095594">
    <property type="component" value="Unassembled WGS sequence"/>
</dbReference>
<keyword evidence="1" id="KW-0812">Transmembrane</keyword>
<evidence type="ECO:0008006" key="4">
    <source>
        <dbReference type="Google" id="ProtNLM"/>
    </source>
</evidence>
<sequence>MNNNFQNDKFKKDKLKKIYFGVGVIVLLGMCFSLSYLITDWITKPKYENALEEKTVYNSTEVLEDNTTIALMIGDSIDKEQSLKDFKEENNIQVDVNQQFLIDFLDDSGYKLEALSDDRIVFSKENSDNTLIGGKYYLGEKDGYFAIYKTDENGKAFIESESDVFRDYKKVNTIPIAAEEEIKSFKHYYDSKEEALERLAGYMN</sequence>
<evidence type="ECO:0000256" key="1">
    <source>
        <dbReference type="SAM" id="Phobius"/>
    </source>
</evidence>
<dbReference type="RefSeq" id="WP_055264851.1">
    <property type="nucleotide sequence ID" value="NZ_CABIXQ010000007.1"/>
</dbReference>
<keyword evidence="1" id="KW-1133">Transmembrane helix</keyword>